<dbReference type="PANTHER" id="PTHR11113:SF2">
    <property type="entry name" value="ADENINE DEAMINASE"/>
    <property type="match status" value="1"/>
</dbReference>
<dbReference type="Proteomes" id="UP000184076">
    <property type="component" value="Unassembled WGS sequence"/>
</dbReference>
<reference evidence="10" key="1">
    <citation type="submission" date="2016-11" db="EMBL/GenBank/DDBJ databases">
        <authorList>
            <person name="Varghese N."/>
            <person name="Submissions S."/>
        </authorList>
    </citation>
    <scope>NUCLEOTIDE SEQUENCE [LARGE SCALE GENOMIC DNA]</scope>
    <source>
        <strain evidence="10">DSM 9756</strain>
    </source>
</reference>
<keyword evidence="10" id="KW-1185">Reference proteome</keyword>
<dbReference type="Gene3D" id="3.20.20.140">
    <property type="entry name" value="Metal-dependent hydrolases"/>
    <property type="match status" value="1"/>
</dbReference>
<feature type="domain" description="Adenine deaminase C-terminal" evidence="8">
    <location>
        <begin position="402"/>
        <end position="571"/>
    </location>
</feature>
<dbReference type="EMBL" id="FQVB01000039">
    <property type="protein sequence ID" value="SHG05793.1"/>
    <property type="molecule type" value="Genomic_DNA"/>
</dbReference>
<dbReference type="InterPro" id="IPR006679">
    <property type="entry name" value="Adenine_deam"/>
</dbReference>
<dbReference type="CDD" id="cd01295">
    <property type="entry name" value="AdeC"/>
    <property type="match status" value="1"/>
</dbReference>
<evidence type="ECO:0000256" key="1">
    <source>
        <dbReference type="ARBA" id="ARBA00006773"/>
    </source>
</evidence>
<evidence type="ECO:0000256" key="4">
    <source>
        <dbReference type="ARBA" id="ARBA00023211"/>
    </source>
</evidence>
<keyword evidence="4 6" id="KW-0464">Manganese</keyword>
<comment type="similarity">
    <text evidence="1 6">Belongs to the metallo-dependent hydrolases superfamily. Adenine deaminase family.</text>
</comment>
<evidence type="ECO:0000256" key="3">
    <source>
        <dbReference type="ARBA" id="ARBA00022801"/>
    </source>
</evidence>
<dbReference type="SUPFAM" id="SSF51556">
    <property type="entry name" value="Metallo-dependent hydrolases"/>
    <property type="match status" value="1"/>
</dbReference>
<sequence>MLDLAALSQWIRVARGLEPADLCLKNARIVNVFTGGVQDGDLAVHGGRFVGWGEYGGRREVDLQGAFVAPGFIDGHLHMESTLLGPSAFCRALLPRGTTAVVLDPHEIANVLGGAGIRYLLQAAEDMPVDLFFMLPSCVPASPLETSGAELRGADLHTLRSHPRVLGLAEVMNFPGVLAGDPQVLEKVVLFQDGPMDGHAPMVWGKDLNAYAGTGIRTDHEATSLDEAREKLAKGMVLMIREGSQSRDLETLVGAVTDATWPQCLLVSDDRHPTDLLAHGHMDAVVNRAVSLGLDPVRAIAMASLNPARHFALRDRGAVAPGFRADFSVSPTLHPWTPVRVFKDGVEMAREGAPIDRDGENTDFTPGLPESPMHLPPLREEDLKVRAEGGRLRALGVRAGTLLTDHEVVQVQSTDGFVHADPARDLLKVAVYNRYSPEGPPKPAVGFVRGFGLQRGALASTVAHDSHNLVVVGASDSAMIAAARAVAESRGGLAVAVDQRVLAFLPLPIAGLMSPRPLEEVCRALDALNEAARSLGSPLPHPFMALSFVALPVIPRLKITDRGLVDVETFQLVPLFVGP</sequence>
<name>A0A1M5GQ19_9BACT</name>
<dbReference type="HAMAP" id="MF_01518">
    <property type="entry name" value="Adenine_deamin"/>
    <property type="match status" value="1"/>
</dbReference>
<keyword evidence="3 6" id="KW-0378">Hydrolase</keyword>
<dbReference type="InterPro" id="IPR011059">
    <property type="entry name" value="Metal-dep_hydrolase_composite"/>
</dbReference>
<dbReference type="EC" id="3.5.4.2" evidence="2 6"/>
<dbReference type="InterPro" id="IPR032466">
    <property type="entry name" value="Metal_Hydrolase"/>
</dbReference>
<dbReference type="PANTHER" id="PTHR11113">
    <property type="entry name" value="N-ACETYLGLUCOSAMINE-6-PHOSPHATE DEACETYLASE"/>
    <property type="match status" value="1"/>
</dbReference>
<dbReference type="InterPro" id="IPR026912">
    <property type="entry name" value="Adenine_deam_C"/>
</dbReference>
<dbReference type="Gene3D" id="2.30.40.10">
    <property type="entry name" value="Urease, subunit C, domain 1"/>
    <property type="match status" value="1"/>
</dbReference>
<dbReference type="AlphaFoldDB" id="A0A1M5GQ19"/>
<evidence type="ECO:0000256" key="2">
    <source>
        <dbReference type="ARBA" id="ARBA00012782"/>
    </source>
</evidence>
<dbReference type="Pfam" id="PF13382">
    <property type="entry name" value="Adenine_deam_C"/>
    <property type="match status" value="1"/>
</dbReference>
<dbReference type="STRING" id="1121391.SAMN02745206_03182"/>
<evidence type="ECO:0000259" key="8">
    <source>
        <dbReference type="Pfam" id="PF13382"/>
    </source>
</evidence>
<feature type="domain" description="Amidohydrolase-related" evidence="7">
    <location>
        <begin position="67"/>
        <end position="330"/>
    </location>
</feature>
<dbReference type="GO" id="GO:0006146">
    <property type="term" value="P:adenine catabolic process"/>
    <property type="evidence" value="ECO:0007669"/>
    <property type="project" value="InterPro"/>
</dbReference>
<dbReference type="SUPFAM" id="SSF51338">
    <property type="entry name" value="Composite domain of metallo-dependent hydrolases"/>
    <property type="match status" value="1"/>
</dbReference>
<dbReference type="OrthoDB" id="9775607at2"/>
<comment type="cofactor">
    <cofactor evidence="6">
        <name>Mn(2+)</name>
        <dbReference type="ChEBI" id="CHEBI:29035"/>
    </cofactor>
</comment>
<evidence type="ECO:0000313" key="10">
    <source>
        <dbReference type="Proteomes" id="UP000184076"/>
    </source>
</evidence>
<organism evidence="9 10">
    <name type="scientific">Desulfacinum infernum DSM 9756</name>
    <dbReference type="NCBI Taxonomy" id="1121391"/>
    <lineage>
        <taxon>Bacteria</taxon>
        <taxon>Pseudomonadati</taxon>
        <taxon>Thermodesulfobacteriota</taxon>
        <taxon>Syntrophobacteria</taxon>
        <taxon>Syntrophobacterales</taxon>
        <taxon>Syntrophobacteraceae</taxon>
        <taxon>Desulfacinum</taxon>
    </lineage>
</organism>
<evidence type="ECO:0000259" key="7">
    <source>
        <dbReference type="Pfam" id="PF01979"/>
    </source>
</evidence>
<evidence type="ECO:0000256" key="5">
    <source>
        <dbReference type="ARBA" id="ARBA00047720"/>
    </source>
</evidence>
<gene>
    <name evidence="6" type="primary">ade</name>
    <name evidence="9" type="ORF">SAMN02745206_03182</name>
</gene>
<dbReference type="NCBIfam" id="TIGR01178">
    <property type="entry name" value="ade"/>
    <property type="match status" value="1"/>
</dbReference>
<comment type="catalytic activity">
    <reaction evidence="5 6">
        <text>adenine + H2O + H(+) = hypoxanthine + NH4(+)</text>
        <dbReference type="Rhea" id="RHEA:23688"/>
        <dbReference type="ChEBI" id="CHEBI:15377"/>
        <dbReference type="ChEBI" id="CHEBI:15378"/>
        <dbReference type="ChEBI" id="CHEBI:16708"/>
        <dbReference type="ChEBI" id="CHEBI:17368"/>
        <dbReference type="ChEBI" id="CHEBI:28938"/>
        <dbReference type="EC" id="3.5.4.2"/>
    </reaction>
</comment>
<accession>A0A1M5GQ19</accession>
<dbReference type="RefSeq" id="WP_073041218.1">
    <property type="nucleotide sequence ID" value="NZ_FQVB01000039.1"/>
</dbReference>
<evidence type="ECO:0000256" key="6">
    <source>
        <dbReference type="HAMAP-Rule" id="MF_01518"/>
    </source>
</evidence>
<protein>
    <recommendedName>
        <fullName evidence="2 6">Adenine deaminase</fullName>
        <shortName evidence="6">Adenase</shortName>
        <shortName evidence="6">Adenine aminase</shortName>
        <ecNumber evidence="2 6">3.5.4.2</ecNumber>
    </recommendedName>
</protein>
<dbReference type="GO" id="GO:0000034">
    <property type="term" value="F:adenine deaminase activity"/>
    <property type="evidence" value="ECO:0007669"/>
    <property type="project" value="UniProtKB-UniRule"/>
</dbReference>
<evidence type="ECO:0000313" key="9">
    <source>
        <dbReference type="EMBL" id="SHG05793.1"/>
    </source>
</evidence>
<dbReference type="Pfam" id="PF01979">
    <property type="entry name" value="Amidohydro_1"/>
    <property type="match status" value="1"/>
</dbReference>
<proteinExistence type="inferred from homology"/>
<dbReference type="InterPro" id="IPR006680">
    <property type="entry name" value="Amidohydro-rel"/>
</dbReference>